<sequence>MGTSGYAGANHRSVKQGNRAVIFRAIHALGPIARIDLARRTGLNPGTVSNIVDELIESGLAHESGFQASTRAGRRAVDLEVVPSARYAIGLDIARNAVTGAVVDLSGQPLHQLSEPVPDPWEGEVSQSAALRIAQRLVSELPRDERDRVVGVGVGIVGPVDIRARRSLSPRSRDVWQDLDLVTELERQIGLPTHYDNNANTGALAELWFGAGQGVDDFVLLTLGTGIGSGLVLGGDLHHGDHGLAGEVGHMSVRLDGPRCACGNFGCLEVYAAVPRILDAVRSRLAATPSSVLHTETGLTIDAVIAALDAGDEVATAVFDDVARYLAAGIINIIYAVDPQLILLGRELARAGDALIDRVRAEVDRRVFPAVRDAVEIRSAAVRDAPVVGAATLALREFFRAPLDTPSAASPAPI</sequence>
<dbReference type="SUPFAM" id="SSF53067">
    <property type="entry name" value="Actin-like ATPase domain"/>
    <property type="match status" value="1"/>
</dbReference>
<keyword evidence="3" id="KW-1185">Reference proteome</keyword>
<dbReference type="EMBL" id="SMKZ01000011">
    <property type="protein sequence ID" value="TDE11180.1"/>
    <property type="molecule type" value="Genomic_DNA"/>
</dbReference>
<dbReference type="InterPro" id="IPR000600">
    <property type="entry name" value="ROK"/>
</dbReference>
<gene>
    <name evidence="2" type="ORF">E1269_09920</name>
</gene>
<dbReference type="PANTHER" id="PTHR18964">
    <property type="entry name" value="ROK (REPRESSOR, ORF, KINASE) FAMILY"/>
    <property type="match status" value="1"/>
</dbReference>
<dbReference type="AlphaFoldDB" id="A0A4R5DGY1"/>
<dbReference type="PROSITE" id="PS01125">
    <property type="entry name" value="ROK"/>
    <property type="match status" value="1"/>
</dbReference>
<protein>
    <submittedName>
        <fullName evidence="2">ROK family transcriptional regulator</fullName>
    </submittedName>
</protein>
<dbReference type="InterPro" id="IPR036388">
    <property type="entry name" value="WH-like_DNA-bd_sf"/>
</dbReference>
<reference evidence="2 3" key="1">
    <citation type="submission" date="2019-03" db="EMBL/GenBank/DDBJ databases">
        <title>Draft genome sequences of novel Actinobacteria.</title>
        <authorList>
            <person name="Sahin N."/>
            <person name="Ay H."/>
            <person name="Saygin H."/>
        </authorList>
    </citation>
    <scope>NUCLEOTIDE SEQUENCE [LARGE SCALE GENOMIC DNA]</scope>
    <source>
        <strain evidence="2 3">5K138</strain>
    </source>
</reference>
<dbReference type="Gene3D" id="3.30.420.40">
    <property type="match status" value="2"/>
</dbReference>
<organism evidence="2 3">
    <name type="scientific">Jiangella asiatica</name>
    <dbReference type="NCBI Taxonomy" id="2530372"/>
    <lineage>
        <taxon>Bacteria</taxon>
        <taxon>Bacillati</taxon>
        <taxon>Actinomycetota</taxon>
        <taxon>Actinomycetes</taxon>
        <taxon>Jiangellales</taxon>
        <taxon>Jiangellaceae</taxon>
        <taxon>Jiangella</taxon>
    </lineage>
</organism>
<accession>A0A4R5DGY1</accession>
<dbReference type="PANTHER" id="PTHR18964:SF149">
    <property type="entry name" value="BIFUNCTIONAL UDP-N-ACETYLGLUCOSAMINE 2-EPIMERASE_N-ACETYLMANNOSAMINE KINASE"/>
    <property type="match status" value="1"/>
</dbReference>
<dbReference type="InterPro" id="IPR043129">
    <property type="entry name" value="ATPase_NBD"/>
</dbReference>
<dbReference type="Proteomes" id="UP000294739">
    <property type="component" value="Unassembled WGS sequence"/>
</dbReference>
<comment type="caution">
    <text evidence="2">The sequence shown here is derived from an EMBL/GenBank/DDBJ whole genome shotgun (WGS) entry which is preliminary data.</text>
</comment>
<dbReference type="Gene3D" id="1.10.10.10">
    <property type="entry name" value="Winged helix-like DNA-binding domain superfamily/Winged helix DNA-binding domain"/>
    <property type="match status" value="1"/>
</dbReference>
<dbReference type="RefSeq" id="WP_131893906.1">
    <property type="nucleotide sequence ID" value="NZ_SMKZ01000011.1"/>
</dbReference>
<comment type="similarity">
    <text evidence="1">Belongs to the ROK (NagC/XylR) family.</text>
</comment>
<dbReference type="InterPro" id="IPR049874">
    <property type="entry name" value="ROK_cs"/>
</dbReference>
<proteinExistence type="inferred from homology"/>
<evidence type="ECO:0000313" key="2">
    <source>
        <dbReference type="EMBL" id="TDE11180.1"/>
    </source>
</evidence>
<dbReference type="Pfam" id="PF00480">
    <property type="entry name" value="ROK"/>
    <property type="match status" value="1"/>
</dbReference>
<dbReference type="Pfam" id="PF13412">
    <property type="entry name" value="HTH_24"/>
    <property type="match status" value="1"/>
</dbReference>
<evidence type="ECO:0000313" key="3">
    <source>
        <dbReference type="Proteomes" id="UP000294739"/>
    </source>
</evidence>
<dbReference type="SUPFAM" id="SSF46785">
    <property type="entry name" value="Winged helix' DNA-binding domain"/>
    <property type="match status" value="1"/>
</dbReference>
<name>A0A4R5DGY1_9ACTN</name>
<dbReference type="OrthoDB" id="3534172at2"/>
<evidence type="ECO:0000256" key="1">
    <source>
        <dbReference type="ARBA" id="ARBA00006479"/>
    </source>
</evidence>
<dbReference type="InterPro" id="IPR036390">
    <property type="entry name" value="WH_DNA-bd_sf"/>
</dbReference>
<dbReference type="InParanoid" id="A0A4R5DGY1"/>